<evidence type="ECO:0000256" key="2">
    <source>
        <dbReference type="ARBA" id="ARBA00023172"/>
    </source>
</evidence>
<protein>
    <submittedName>
        <fullName evidence="5">Possible integrase</fullName>
    </submittedName>
</protein>
<dbReference type="InterPro" id="IPR025827">
    <property type="entry name" value="Zn_ribbon_recom_dom"/>
</dbReference>
<gene>
    <name evidence="5" type="ordered locus">RHA1_ro06554</name>
</gene>
<dbReference type="Pfam" id="PF00239">
    <property type="entry name" value="Resolvase"/>
    <property type="match status" value="1"/>
</dbReference>
<dbReference type="Pfam" id="PF13408">
    <property type="entry name" value="Zn_ribbon_recom"/>
    <property type="match status" value="1"/>
</dbReference>
<dbReference type="SUPFAM" id="SSF53041">
    <property type="entry name" value="Resolvase-like"/>
    <property type="match status" value="1"/>
</dbReference>
<feature type="domain" description="Recombinase" evidence="4">
    <location>
        <begin position="171"/>
        <end position="320"/>
    </location>
</feature>
<dbReference type="InterPro" id="IPR006119">
    <property type="entry name" value="Resolv_N"/>
</dbReference>
<reference evidence="6" key="1">
    <citation type="journal article" date="2006" name="Proc. Natl. Acad. Sci. U.S.A.">
        <title>The complete genome of Rhodococcus sp. RHA1 provides insights into a catabolic powerhouse.</title>
        <authorList>
            <person name="McLeod M.P."/>
            <person name="Warren R.L."/>
            <person name="Hsiao W.W.L."/>
            <person name="Araki N."/>
            <person name="Myhre M."/>
            <person name="Fernandes C."/>
            <person name="Miyazawa D."/>
            <person name="Wong W."/>
            <person name="Lillquist A.L."/>
            <person name="Wang D."/>
            <person name="Dosanjh M."/>
            <person name="Hara H."/>
            <person name="Petrescu A."/>
            <person name="Morin R.D."/>
            <person name="Yang G."/>
            <person name="Stott J.M."/>
            <person name="Schein J.E."/>
            <person name="Shin H."/>
            <person name="Smailus D."/>
            <person name="Siddiqui A.S."/>
            <person name="Marra M.A."/>
            <person name="Jones S.J.M."/>
            <person name="Holt R."/>
            <person name="Brinkman F.S.L."/>
            <person name="Miyauchi K."/>
            <person name="Fukuda M."/>
            <person name="Davies J.E."/>
            <person name="Mohn W.W."/>
            <person name="Eltis L.D."/>
        </authorList>
    </citation>
    <scope>NUCLEOTIDE SEQUENCE [LARGE SCALE GENOMIC DNA]</scope>
    <source>
        <strain evidence="6">RHA1</strain>
    </source>
</reference>
<dbReference type="PATRIC" id="fig|101510.16.peg.6610"/>
<dbReference type="Pfam" id="PF07508">
    <property type="entry name" value="Recombinase"/>
    <property type="match status" value="1"/>
</dbReference>
<dbReference type="RefSeq" id="WP_011598406.1">
    <property type="nucleotide sequence ID" value="NC_008268.1"/>
</dbReference>
<dbReference type="HOGENOM" id="CLU_010686_15_0_11"/>
<dbReference type="KEGG" id="rha:RHA1_ro06554"/>
<sequence length="580" mass="64416">MDPQHKPTRALIVIRLSRLTDETTSPERQLEACERFCAARGWEVVGVAEDLDVSAGTTSPFERPSLSQWIGDGKDNPGRIGEFDTVVFYRVDRLVRRVRHLHDVIAWSERFDVNMVSATESHFDLSTTIGALIAQLVASFAEMELEGISQRATSAHRHNVQLGKFVGGSPPFGYMPEETPDGWRLVHDPDVVPIILEVVDRVLEGEPLRRITDDLNARGATTARDLVKQRKGKETEGHKWHSNVLKRRLMSPAMLGYALRREPLTDSKGKPKLSAKGAKLYGPEEIVRGPDGLPVQRAEPILPKPLFDRVVAELEARELQKEPTKRINSMLLRVLYCGVCGQPVYRAKGQGGRSDRYRCRSIQDGANCGNPSVLTYELDDLVEESILVLMGDSERLAHVWNPGEDNASELAEVEARLADRTGLIGVGAYKAGTPQRATLDTLIEADAKLYERLKAATPRPAGWTWEPTGETFAEWWAALDTGARNVYLRNMGVRVTYDKRPVPEQVSAGEKPRVHLELGEVRKMAEQVAVTGTIGTLTRNYTRLGEIGITHVDIDAGSGKAVFVTKSGERFELPLNIPEE</sequence>
<dbReference type="InterPro" id="IPR050639">
    <property type="entry name" value="SSR_resolvase"/>
</dbReference>
<evidence type="ECO:0000313" key="5">
    <source>
        <dbReference type="EMBL" id="ABG98327.1"/>
    </source>
</evidence>
<proteinExistence type="predicted"/>
<keyword evidence="1" id="KW-0238">DNA-binding</keyword>
<dbReference type="Proteomes" id="UP000008710">
    <property type="component" value="Chromosome"/>
</dbReference>
<evidence type="ECO:0000259" key="3">
    <source>
        <dbReference type="PROSITE" id="PS51736"/>
    </source>
</evidence>
<dbReference type="PROSITE" id="PS51736">
    <property type="entry name" value="RECOMBINASES_3"/>
    <property type="match status" value="1"/>
</dbReference>
<dbReference type="EMBL" id="CP000431">
    <property type="protein sequence ID" value="ABG98327.1"/>
    <property type="molecule type" value="Genomic_DNA"/>
</dbReference>
<dbReference type="GO" id="GO:0000150">
    <property type="term" value="F:DNA strand exchange activity"/>
    <property type="evidence" value="ECO:0007669"/>
    <property type="project" value="InterPro"/>
</dbReference>
<dbReference type="InterPro" id="IPR038109">
    <property type="entry name" value="DNA_bind_recomb_sf"/>
</dbReference>
<dbReference type="AlphaFoldDB" id="Q0S2A9"/>
<dbReference type="InterPro" id="IPR036162">
    <property type="entry name" value="Resolvase-like_N_sf"/>
</dbReference>
<dbReference type="PANTHER" id="PTHR30461">
    <property type="entry name" value="DNA-INVERTASE FROM LAMBDOID PROPHAGE"/>
    <property type="match status" value="1"/>
</dbReference>
<dbReference type="GO" id="GO:0003677">
    <property type="term" value="F:DNA binding"/>
    <property type="evidence" value="ECO:0007669"/>
    <property type="project" value="UniProtKB-KW"/>
</dbReference>
<dbReference type="Gene3D" id="3.40.50.1390">
    <property type="entry name" value="Resolvase, N-terminal catalytic domain"/>
    <property type="match status" value="1"/>
</dbReference>
<evidence type="ECO:0000259" key="4">
    <source>
        <dbReference type="PROSITE" id="PS51737"/>
    </source>
</evidence>
<dbReference type="CDD" id="cd00338">
    <property type="entry name" value="Ser_Recombinase"/>
    <property type="match status" value="1"/>
</dbReference>
<dbReference type="InterPro" id="IPR011109">
    <property type="entry name" value="DNA_bind_recombinase_dom"/>
</dbReference>
<evidence type="ECO:0000313" key="6">
    <source>
        <dbReference type="Proteomes" id="UP000008710"/>
    </source>
</evidence>
<dbReference type="PANTHER" id="PTHR30461:SF2">
    <property type="entry name" value="SERINE RECOMBINASE PINE-RELATED"/>
    <property type="match status" value="1"/>
</dbReference>
<evidence type="ECO:0000256" key="1">
    <source>
        <dbReference type="ARBA" id="ARBA00023125"/>
    </source>
</evidence>
<dbReference type="Gene3D" id="3.90.1750.20">
    <property type="entry name" value="Putative Large Serine Recombinase, Chain B, Domain 2"/>
    <property type="match status" value="1"/>
</dbReference>
<accession>Q0S2A9</accession>
<organism evidence="5 6">
    <name type="scientific">Rhodococcus jostii (strain RHA1)</name>
    <dbReference type="NCBI Taxonomy" id="101510"/>
    <lineage>
        <taxon>Bacteria</taxon>
        <taxon>Bacillati</taxon>
        <taxon>Actinomycetota</taxon>
        <taxon>Actinomycetes</taxon>
        <taxon>Mycobacteriales</taxon>
        <taxon>Nocardiaceae</taxon>
        <taxon>Rhodococcus</taxon>
    </lineage>
</organism>
<feature type="domain" description="Resolvase/invertase-type recombinase catalytic" evidence="3">
    <location>
        <begin position="9"/>
        <end position="163"/>
    </location>
</feature>
<dbReference type="eggNOG" id="COG1961">
    <property type="taxonomic scope" value="Bacteria"/>
</dbReference>
<dbReference type="SMART" id="SM00857">
    <property type="entry name" value="Resolvase"/>
    <property type="match status" value="1"/>
</dbReference>
<name>Q0S2A9_RHOJR</name>
<dbReference type="OrthoDB" id="4367319at2"/>
<dbReference type="PROSITE" id="PS51737">
    <property type="entry name" value="RECOMBINASE_DNA_BIND"/>
    <property type="match status" value="1"/>
</dbReference>
<keyword evidence="2" id="KW-0233">DNA recombination</keyword>